<keyword evidence="1" id="KW-0732">Signal</keyword>
<sequence length="154" mass="17376">MKAKQLFVMVFLVAASSFIYSFVTPMGGEGFEIYVDNKLVLQQFNQEMKQLKNIQLTEAQSKSELKVKYYHCGMAGKSRILELKNSDQKTVKRWEFDNSEGKNFAITVAVKEILDSQEKLGNGTIYLYYSSKEAPQGRLLAGIVQANKNSVTGK</sequence>
<dbReference type="RefSeq" id="WP_182801321.1">
    <property type="nucleotide sequence ID" value="NZ_CP060007.1"/>
</dbReference>
<evidence type="ECO:0000313" key="3">
    <source>
        <dbReference type="Proteomes" id="UP000515344"/>
    </source>
</evidence>
<gene>
    <name evidence="2" type="ORF">H4075_13285</name>
</gene>
<evidence type="ECO:0000256" key="1">
    <source>
        <dbReference type="SAM" id="SignalP"/>
    </source>
</evidence>
<dbReference type="Proteomes" id="UP000515344">
    <property type="component" value="Chromosome"/>
</dbReference>
<proteinExistence type="predicted"/>
<feature type="signal peptide" evidence="1">
    <location>
        <begin position="1"/>
        <end position="21"/>
    </location>
</feature>
<protein>
    <submittedName>
        <fullName evidence="2">Uncharacterized protein</fullName>
    </submittedName>
</protein>
<dbReference type="EMBL" id="CP060007">
    <property type="protein sequence ID" value="QNA43056.1"/>
    <property type="molecule type" value="Genomic_DNA"/>
</dbReference>
<keyword evidence="3" id="KW-1185">Reference proteome</keyword>
<reference evidence="3" key="1">
    <citation type="submission" date="2020-08" db="EMBL/GenBank/DDBJ databases">
        <title>Lacibacter sp. S13-6-6 genome sequencing.</title>
        <authorList>
            <person name="Jin L."/>
        </authorList>
    </citation>
    <scope>NUCLEOTIDE SEQUENCE [LARGE SCALE GENOMIC DNA]</scope>
    <source>
        <strain evidence="3">S13-6-6</strain>
    </source>
</reference>
<organism evidence="2 3">
    <name type="scientific">Lacibacter sediminis</name>
    <dbReference type="NCBI Taxonomy" id="2760713"/>
    <lineage>
        <taxon>Bacteria</taxon>
        <taxon>Pseudomonadati</taxon>
        <taxon>Bacteroidota</taxon>
        <taxon>Chitinophagia</taxon>
        <taxon>Chitinophagales</taxon>
        <taxon>Chitinophagaceae</taxon>
        <taxon>Lacibacter</taxon>
    </lineage>
</organism>
<evidence type="ECO:0000313" key="2">
    <source>
        <dbReference type="EMBL" id="QNA43056.1"/>
    </source>
</evidence>
<name>A0A7G5XC53_9BACT</name>
<feature type="chain" id="PRO_5028898855" evidence="1">
    <location>
        <begin position="22"/>
        <end position="154"/>
    </location>
</feature>
<dbReference type="KEGG" id="lacs:H4075_13285"/>
<accession>A0A7G5XC53</accession>
<dbReference type="AlphaFoldDB" id="A0A7G5XC53"/>